<reference evidence="7 8" key="1">
    <citation type="submission" date="2019-07" db="EMBL/GenBank/DDBJ databases">
        <title>Whole genome shotgun sequence of Cellulomonas terrae NBRC 100819.</title>
        <authorList>
            <person name="Hosoyama A."/>
            <person name="Uohara A."/>
            <person name="Ohji S."/>
            <person name="Ichikawa N."/>
        </authorList>
    </citation>
    <scope>NUCLEOTIDE SEQUENCE [LARGE SCALE GENOMIC DNA]</scope>
    <source>
        <strain evidence="7 8">NBRC 100819</strain>
    </source>
</reference>
<evidence type="ECO:0000256" key="5">
    <source>
        <dbReference type="ARBA" id="ARBA00023136"/>
    </source>
</evidence>
<dbReference type="AlphaFoldDB" id="A0A511JEX6"/>
<keyword evidence="5 6" id="KW-0472">Membrane</keyword>
<dbReference type="RefSeq" id="WP_222595389.1">
    <property type="nucleotide sequence ID" value="NZ_BJWH01000001.1"/>
</dbReference>
<keyword evidence="8" id="KW-1185">Reference proteome</keyword>
<dbReference type="PANTHER" id="PTHR43370:SF2">
    <property type="entry name" value="ABC TRANSPORTER PERMEASE PROTEIN"/>
    <property type="match status" value="1"/>
</dbReference>
<evidence type="ECO:0000256" key="3">
    <source>
        <dbReference type="ARBA" id="ARBA00022692"/>
    </source>
</evidence>
<feature type="transmembrane region" description="Helical" evidence="6">
    <location>
        <begin position="91"/>
        <end position="110"/>
    </location>
</feature>
<dbReference type="PANTHER" id="PTHR43370">
    <property type="entry name" value="SUGAR ABC TRANSPORTER INTEGRAL MEMBRANE PROTEIN-RELATED"/>
    <property type="match status" value="1"/>
</dbReference>
<feature type="transmembrane region" description="Helical" evidence="6">
    <location>
        <begin position="58"/>
        <end position="79"/>
    </location>
</feature>
<keyword evidence="2" id="KW-1003">Cell membrane</keyword>
<feature type="transmembrane region" description="Helical" evidence="6">
    <location>
        <begin position="239"/>
        <end position="258"/>
    </location>
</feature>
<protein>
    <submittedName>
        <fullName evidence="7">ABC transporter permease</fullName>
    </submittedName>
</protein>
<feature type="transmembrane region" description="Helical" evidence="6">
    <location>
        <begin position="139"/>
        <end position="156"/>
    </location>
</feature>
<evidence type="ECO:0000256" key="4">
    <source>
        <dbReference type="ARBA" id="ARBA00022989"/>
    </source>
</evidence>
<evidence type="ECO:0000313" key="7">
    <source>
        <dbReference type="EMBL" id="GEL96541.1"/>
    </source>
</evidence>
<comment type="subcellular location">
    <subcellularLocation>
        <location evidence="1">Cell membrane</location>
        <topology evidence="1">Multi-pass membrane protein</topology>
    </subcellularLocation>
</comment>
<comment type="caution">
    <text evidence="7">The sequence shown here is derived from an EMBL/GenBank/DDBJ whole genome shotgun (WGS) entry which is preliminary data.</text>
</comment>
<accession>A0A511JEX6</accession>
<evidence type="ECO:0000256" key="1">
    <source>
        <dbReference type="ARBA" id="ARBA00004651"/>
    </source>
</evidence>
<evidence type="ECO:0000313" key="8">
    <source>
        <dbReference type="Proteomes" id="UP000321049"/>
    </source>
</evidence>
<feature type="transmembrane region" description="Helical" evidence="6">
    <location>
        <begin position="264"/>
        <end position="281"/>
    </location>
</feature>
<dbReference type="Pfam" id="PF02653">
    <property type="entry name" value="BPD_transp_2"/>
    <property type="match status" value="1"/>
</dbReference>
<dbReference type="EMBL" id="BJWH01000001">
    <property type="protein sequence ID" value="GEL96541.1"/>
    <property type="molecule type" value="Genomic_DNA"/>
</dbReference>
<organism evidence="7 8">
    <name type="scientific">Cellulomonas terrae</name>
    <dbReference type="NCBI Taxonomy" id="311234"/>
    <lineage>
        <taxon>Bacteria</taxon>
        <taxon>Bacillati</taxon>
        <taxon>Actinomycetota</taxon>
        <taxon>Actinomycetes</taxon>
        <taxon>Micrococcales</taxon>
        <taxon>Cellulomonadaceae</taxon>
        <taxon>Cellulomonas</taxon>
    </lineage>
</organism>
<evidence type="ECO:0000256" key="6">
    <source>
        <dbReference type="SAM" id="Phobius"/>
    </source>
</evidence>
<dbReference type="GO" id="GO:0005886">
    <property type="term" value="C:plasma membrane"/>
    <property type="evidence" value="ECO:0007669"/>
    <property type="project" value="UniProtKB-SubCell"/>
</dbReference>
<gene>
    <name evidence="7" type="ORF">CTE05_00880</name>
</gene>
<proteinExistence type="predicted"/>
<evidence type="ECO:0000256" key="2">
    <source>
        <dbReference type="ARBA" id="ARBA00022475"/>
    </source>
</evidence>
<dbReference type="Proteomes" id="UP000321049">
    <property type="component" value="Unassembled WGS sequence"/>
</dbReference>
<dbReference type="CDD" id="cd06580">
    <property type="entry name" value="TM_PBP1_transp_TpRbsC_like"/>
    <property type="match status" value="1"/>
</dbReference>
<feature type="transmembrane region" description="Helical" evidence="6">
    <location>
        <begin position="186"/>
        <end position="208"/>
    </location>
</feature>
<dbReference type="GO" id="GO:0022857">
    <property type="term" value="F:transmembrane transporter activity"/>
    <property type="evidence" value="ECO:0007669"/>
    <property type="project" value="InterPro"/>
</dbReference>
<feature type="transmembrane region" description="Helical" evidence="6">
    <location>
        <begin position="214"/>
        <end position="232"/>
    </location>
</feature>
<name>A0A511JEX6_9CELL</name>
<keyword evidence="4 6" id="KW-1133">Transmembrane helix</keyword>
<sequence>MIIDILAGAVRGGTSIMYAGLGETISERGGVINLGTEGAMLLGALGGYAVTAETGNPWLGVLGGALAGALLSLTHAVLVVSRRANQFASGLTLYFLALGVTALFGVGYVSRQINAFTPVPVPGLSEIPGLGPILFDHDPLVYLAYVAAPVIWWVLFRTRVGLLVRTAGERTEALEVHGYSVKAVRYCATVAGGALAGIGGAHISIAYANSWFENMIAGRGFIAVALVIFAMWNPIRIMAGAYLFGAALSLASVLQTSGIAVNQFALNAVPFVLTLVVLAVLGRRTMLAAPDELLKVFDNSRTT</sequence>
<dbReference type="InterPro" id="IPR001851">
    <property type="entry name" value="ABC_transp_permease"/>
</dbReference>
<keyword evidence="3 6" id="KW-0812">Transmembrane</keyword>